<feature type="compositionally biased region" description="Basic and acidic residues" evidence="1">
    <location>
        <begin position="76"/>
        <end position="86"/>
    </location>
</feature>
<protein>
    <submittedName>
        <fullName evidence="2">Uncharacterized protein</fullName>
    </submittedName>
</protein>
<reference evidence="2 3" key="1">
    <citation type="journal article" date="2018" name="J. Invertebr. Pathol.">
        <title>New genotyping method for the causative agent of crayfish plague (Aphanomyces astaci) based on whole genome data.</title>
        <authorList>
            <person name="Minardi D."/>
            <person name="Studholme D.J."/>
            <person name="van der Giezen M."/>
            <person name="Pretto T."/>
            <person name="Oidtmann B."/>
        </authorList>
    </citation>
    <scope>NUCLEOTIDE SEQUENCE [LARGE SCALE GENOMIC DNA]</scope>
    <source>
        <strain evidence="2 3">KB13</strain>
    </source>
</reference>
<feature type="region of interest" description="Disordered" evidence="1">
    <location>
        <begin position="42"/>
        <end position="87"/>
    </location>
</feature>
<name>A0A9X8DWM5_APHAT</name>
<gene>
    <name evidence="2" type="ORF">DYB28_010992</name>
</gene>
<feature type="non-terminal residue" evidence="2">
    <location>
        <position position="1"/>
    </location>
</feature>
<evidence type="ECO:0000256" key="1">
    <source>
        <dbReference type="SAM" id="MobiDB-lite"/>
    </source>
</evidence>
<dbReference type="Proteomes" id="UP000275652">
    <property type="component" value="Unassembled WGS sequence"/>
</dbReference>
<evidence type="ECO:0000313" key="3">
    <source>
        <dbReference type="Proteomes" id="UP000275652"/>
    </source>
</evidence>
<comment type="caution">
    <text evidence="2">The sequence shown here is derived from an EMBL/GenBank/DDBJ whole genome shotgun (WGS) entry which is preliminary data.</text>
</comment>
<feature type="compositionally biased region" description="Basic and acidic residues" evidence="1">
    <location>
        <begin position="49"/>
        <end position="69"/>
    </location>
</feature>
<dbReference type="EMBL" id="QUTI01027986">
    <property type="protein sequence ID" value="RLO04924.1"/>
    <property type="molecule type" value="Genomic_DNA"/>
</dbReference>
<dbReference type="AlphaFoldDB" id="A0A9X8DWM5"/>
<organism evidence="2 3">
    <name type="scientific">Aphanomyces astaci</name>
    <name type="common">Crayfish plague agent</name>
    <dbReference type="NCBI Taxonomy" id="112090"/>
    <lineage>
        <taxon>Eukaryota</taxon>
        <taxon>Sar</taxon>
        <taxon>Stramenopiles</taxon>
        <taxon>Oomycota</taxon>
        <taxon>Saprolegniomycetes</taxon>
        <taxon>Saprolegniales</taxon>
        <taxon>Verrucalvaceae</taxon>
        <taxon>Aphanomyces</taxon>
    </lineage>
</organism>
<accession>A0A9X8DWM5</accession>
<evidence type="ECO:0000313" key="2">
    <source>
        <dbReference type="EMBL" id="RLO04924.1"/>
    </source>
</evidence>
<proteinExistence type="predicted"/>
<sequence>MEDPPIGNDRALNSSLAATTMKNANTDPVRIAPQVRRPDLYSMAVSKTAEGRGAKTRCGDCSDQPKDANSRWQWTSHERADGRPEKEDVDMGQTVVYLFNAPSLAKQPTFKGPRRTRKMLDGLAVAIRRDHQEWMIKEEGPAAIVKIITDAVKPVLLHRVVTESDSDDAPGATWADVSEWLSEVHIYEPSLRFGSLEFKTGCGPLMLRGLRVWVDEAVAGVELTLGLPVMQKLGYSDKTLLENARR</sequence>